<organism evidence="2 3">
    <name type="scientific">Umezawaea endophytica</name>
    <dbReference type="NCBI Taxonomy" id="1654476"/>
    <lineage>
        <taxon>Bacteria</taxon>
        <taxon>Bacillati</taxon>
        <taxon>Actinomycetota</taxon>
        <taxon>Actinomycetes</taxon>
        <taxon>Pseudonocardiales</taxon>
        <taxon>Pseudonocardiaceae</taxon>
        <taxon>Umezawaea</taxon>
    </lineage>
</organism>
<name>A0A9X2VLG2_9PSEU</name>
<accession>A0A9X2VLG2</accession>
<evidence type="ECO:0000313" key="2">
    <source>
        <dbReference type="EMBL" id="MCS7478676.1"/>
    </source>
</evidence>
<dbReference type="EMBL" id="JANYMP010000007">
    <property type="protein sequence ID" value="MCS7478676.1"/>
    <property type="molecule type" value="Genomic_DNA"/>
</dbReference>
<protein>
    <submittedName>
        <fullName evidence="2">DUF4032 domain-containing protein</fullName>
    </submittedName>
</protein>
<proteinExistence type="predicted"/>
<dbReference type="Pfam" id="PF06293">
    <property type="entry name" value="Kdo"/>
    <property type="match status" value="1"/>
</dbReference>
<reference evidence="2" key="1">
    <citation type="submission" date="2022-08" db="EMBL/GenBank/DDBJ databases">
        <authorList>
            <person name="Tistechok S."/>
            <person name="Samborskyy M."/>
            <person name="Roman I."/>
        </authorList>
    </citation>
    <scope>NUCLEOTIDE SEQUENCE</scope>
    <source>
        <strain evidence="2">DSM 103496</strain>
    </source>
</reference>
<sequence length="439" mass="49409">MRDAVRWHDLEWLMRYLFRPPAGDAAGLLALPWEQPLEEWDESLLLDVPQRGISRHVVRFVACDGGVYALKEIAEALARREYALLTGFEEDGLPSVSVLGLCVDRPDDQQAILVTRYLEYSMSYRYLFSSPRLEHSVERLLDPLVELLVRLHLAGIYWGDCSLSNTLFRLDAGNLAAYLVDAETAERHASLSAARREYDVDLAAEKVAGELMDLSAGGLLPDGIDPIEVAEKLPARYADLWDEVTHEDVFRLDEQRYRVAERLRRLNDLGFDVGEVELVTSPEGARLRVDIRVAEPGQHRRELFRLTGLEVQEGQARRLLNDLRSFRAYLEQRDGRPVAETTAGHHWLNEVYRPVVDAIPPDPTGRRPPAEIFHEVLEHRWLESERAGRDIGTTAAVRSYLENVTPEFGGVTAGGHLDRGIPLPATALLDEPDGGVDGE</sequence>
<dbReference type="InterPro" id="IPR025111">
    <property type="entry name" value="DUF4032"/>
</dbReference>
<dbReference type="Pfam" id="PF13224">
    <property type="entry name" value="DUF4032"/>
    <property type="match status" value="1"/>
</dbReference>
<dbReference type="InterPro" id="IPR011009">
    <property type="entry name" value="Kinase-like_dom_sf"/>
</dbReference>
<gene>
    <name evidence="2" type="ORF">NZH93_17585</name>
</gene>
<comment type="caution">
    <text evidence="2">The sequence shown here is derived from an EMBL/GenBank/DDBJ whole genome shotgun (WGS) entry which is preliminary data.</text>
</comment>
<feature type="domain" description="DUF4032" evidence="1">
    <location>
        <begin position="240"/>
        <end position="404"/>
    </location>
</feature>
<evidence type="ECO:0000259" key="1">
    <source>
        <dbReference type="Pfam" id="PF13224"/>
    </source>
</evidence>
<dbReference type="Proteomes" id="UP001141259">
    <property type="component" value="Unassembled WGS sequence"/>
</dbReference>
<dbReference type="SUPFAM" id="SSF56112">
    <property type="entry name" value="Protein kinase-like (PK-like)"/>
    <property type="match status" value="1"/>
</dbReference>
<dbReference type="RefSeq" id="WP_259624178.1">
    <property type="nucleotide sequence ID" value="NZ_JANYMP010000007.1"/>
</dbReference>
<dbReference type="AlphaFoldDB" id="A0A9X2VLG2"/>
<keyword evidence="3" id="KW-1185">Reference proteome</keyword>
<evidence type="ECO:0000313" key="3">
    <source>
        <dbReference type="Proteomes" id="UP001141259"/>
    </source>
</evidence>